<dbReference type="AlphaFoldDB" id="R0JZG8"/>
<dbReference type="HOGENOM" id="CLU_554306_0_0_1"/>
<feature type="region of interest" description="Disordered" evidence="1">
    <location>
        <begin position="214"/>
        <end position="242"/>
    </location>
</feature>
<evidence type="ECO:0000313" key="3">
    <source>
        <dbReference type="Proteomes" id="UP000016935"/>
    </source>
</evidence>
<evidence type="ECO:0000256" key="1">
    <source>
        <dbReference type="SAM" id="MobiDB-lite"/>
    </source>
</evidence>
<dbReference type="RefSeq" id="XP_008029850.1">
    <property type="nucleotide sequence ID" value="XM_008031659.1"/>
</dbReference>
<feature type="non-terminal residue" evidence="2">
    <location>
        <position position="1"/>
    </location>
</feature>
<reference evidence="2 3" key="2">
    <citation type="journal article" date="2013" name="PLoS Genet.">
        <title>Comparative genome structure, secondary metabolite, and effector coding capacity across Cochliobolus pathogens.</title>
        <authorList>
            <person name="Condon B.J."/>
            <person name="Leng Y."/>
            <person name="Wu D."/>
            <person name="Bushley K.E."/>
            <person name="Ohm R.A."/>
            <person name="Otillar R."/>
            <person name="Martin J."/>
            <person name="Schackwitz W."/>
            <person name="Grimwood J."/>
            <person name="MohdZainudin N."/>
            <person name="Xue C."/>
            <person name="Wang R."/>
            <person name="Manning V.A."/>
            <person name="Dhillon B."/>
            <person name="Tu Z.J."/>
            <person name="Steffenson B.J."/>
            <person name="Salamov A."/>
            <person name="Sun H."/>
            <person name="Lowry S."/>
            <person name="LaButti K."/>
            <person name="Han J."/>
            <person name="Copeland A."/>
            <person name="Lindquist E."/>
            <person name="Barry K."/>
            <person name="Schmutz J."/>
            <person name="Baker S.E."/>
            <person name="Ciuffetti L.M."/>
            <person name="Grigoriev I.V."/>
            <person name="Zhong S."/>
            <person name="Turgeon B.G."/>
        </authorList>
    </citation>
    <scope>NUCLEOTIDE SEQUENCE [LARGE SCALE GENOMIC DNA]</scope>
    <source>
        <strain evidence="3">28A</strain>
    </source>
</reference>
<feature type="compositionally biased region" description="Low complexity" evidence="1">
    <location>
        <begin position="12"/>
        <end position="26"/>
    </location>
</feature>
<dbReference type="GeneID" id="19406180"/>
<proteinExistence type="predicted"/>
<protein>
    <submittedName>
        <fullName evidence="2">Uncharacterized protein</fullName>
    </submittedName>
</protein>
<feature type="region of interest" description="Disordered" evidence="1">
    <location>
        <begin position="168"/>
        <end position="194"/>
    </location>
</feature>
<accession>R0JZG8</accession>
<feature type="compositionally biased region" description="Polar residues" evidence="1">
    <location>
        <begin position="46"/>
        <end position="62"/>
    </location>
</feature>
<dbReference type="Proteomes" id="UP000016935">
    <property type="component" value="Unassembled WGS sequence"/>
</dbReference>
<organism evidence="2 3">
    <name type="scientific">Exserohilum turcicum (strain 28A)</name>
    <name type="common">Northern leaf blight fungus</name>
    <name type="synonym">Setosphaeria turcica</name>
    <dbReference type="NCBI Taxonomy" id="671987"/>
    <lineage>
        <taxon>Eukaryota</taxon>
        <taxon>Fungi</taxon>
        <taxon>Dikarya</taxon>
        <taxon>Ascomycota</taxon>
        <taxon>Pezizomycotina</taxon>
        <taxon>Dothideomycetes</taxon>
        <taxon>Pleosporomycetidae</taxon>
        <taxon>Pleosporales</taxon>
        <taxon>Pleosporineae</taxon>
        <taxon>Pleosporaceae</taxon>
        <taxon>Exserohilum</taxon>
    </lineage>
</organism>
<gene>
    <name evidence="2" type="ORF">SETTUDRAFT_95654</name>
</gene>
<sequence length="477" mass="52077">NQTEKSTSDLKNPCSSPSAASVCPNAHDSPSSNESPSKRKSVMGSIRTNKLRSINSLRNLRSPTKAKLSDTVAAPCDNVSVSPQTPKDRPSSSLLLGFQESPADKPIFDLSRRDSTFEQSVHRSSPVPIPSSENQQYHLFVSSSVIPAGTVPSSPAPIQKILDLEETENSLSPMLEPANKLEPGRMRLPTPPPVEDSLPDSVQAAMEHYYAVTPDSEDEHPSGKNTAEPSQERQDVQQSTVDEVTERLDDHCLVANKTKTSTIENALVIIGKNYLVKVFHRGDCQRRIEITAYDGHEDGADDELEHILARREEDFAAAEDIMSRLDSFVVHNKDMLDNGGMEMVLDEALAEGLVPKWLDLDLDMTGTKKLQSRVYKAAKMQKRESVWGQHAGLYDGTGYGAGSSSRCSTATDGSTGAACYGRVEDCSSEDGMDKMVPGAYQKPSSFGSMPDSLRRVACMDTNRIGMEEKDRGFALHA</sequence>
<evidence type="ECO:0000313" key="2">
    <source>
        <dbReference type="EMBL" id="EOA82854.1"/>
    </source>
</evidence>
<name>R0JZG8_EXST2</name>
<feature type="region of interest" description="Disordered" evidence="1">
    <location>
        <begin position="1"/>
        <end position="100"/>
    </location>
</feature>
<dbReference type="OrthoDB" id="498204at2759"/>
<dbReference type="EMBL" id="KB908844">
    <property type="protein sequence ID" value="EOA82854.1"/>
    <property type="molecule type" value="Genomic_DNA"/>
</dbReference>
<keyword evidence="3" id="KW-1185">Reference proteome</keyword>
<reference evidence="2 3" key="1">
    <citation type="journal article" date="2012" name="PLoS Pathog.">
        <title>Diverse lifestyles and strategies of plant pathogenesis encoded in the genomes of eighteen Dothideomycetes fungi.</title>
        <authorList>
            <person name="Ohm R.A."/>
            <person name="Feau N."/>
            <person name="Henrissat B."/>
            <person name="Schoch C.L."/>
            <person name="Horwitz B.A."/>
            <person name="Barry K.W."/>
            <person name="Condon B.J."/>
            <person name="Copeland A.C."/>
            <person name="Dhillon B."/>
            <person name="Glaser F."/>
            <person name="Hesse C.N."/>
            <person name="Kosti I."/>
            <person name="LaButti K."/>
            <person name="Lindquist E.A."/>
            <person name="Lucas S."/>
            <person name="Salamov A.A."/>
            <person name="Bradshaw R.E."/>
            <person name="Ciuffetti L."/>
            <person name="Hamelin R.C."/>
            <person name="Kema G.H.J."/>
            <person name="Lawrence C."/>
            <person name="Scott J.A."/>
            <person name="Spatafora J.W."/>
            <person name="Turgeon B.G."/>
            <person name="de Wit P.J.G.M."/>
            <person name="Zhong S."/>
            <person name="Goodwin S.B."/>
            <person name="Grigoriev I.V."/>
        </authorList>
    </citation>
    <scope>NUCLEOTIDE SEQUENCE [LARGE SCALE GENOMIC DNA]</scope>
    <source>
        <strain evidence="3">28A</strain>
    </source>
</reference>